<keyword evidence="2" id="KW-1185">Reference proteome</keyword>
<dbReference type="AlphaFoldDB" id="A0A371BFP3"/>
<sequence length="155" mass="16944">MASVAEQIRLAVMEKLDLCLAELDWTTLQRNPRETFDEAQLNAILMLDGDEMEPDSLTGSVEDSSLEFIVGLLVMEADGQTIEQLLDAGWVSVCDTLVDPTDIQLGGLAIDIQKLGKTAPLYGRAVQSARIGAEQYMEFRVRYHAREGAASTVGP</sequence>
<gene>
    <name evidence="1" type="ORF">DXH95_03085</name>
</gene>
<name>A0A371BFP3_9SPHN</name>
<dbReference type="OrthoDB" id="7605469at2"/>
<comment type="caution">
    <text evidence="1">The sequence shown here is derived from an EMBL/GenBank/DDBJ whole genome shotgun (WGS) entry which is preliminary data.</text>
</comment>
<dbReference type="EMBL" id="QRGP01000001">
    <property type="protein sequence ID" value="RDV06425.1"/>
    <property type="molecule type" value="Genomic_DNA"/>
</dbReference>
<dbReference type="RefSeq" id="WP_115547978.1">
    <property type="nucleotide sequence ID" value="NZ_QRGP01000001.1"/>
</dbReference>
<evidence type="ECO:0000313" key="2">
    <source>
        <dbReference type="Proteomes" id="UP000263833"/>
    </source>
</evidence>
<protein>
    <submittedName>
        <fullName evidence="1">Uncharacterized protein</fullName>
    </submittedName>
</protein>
<dbReference type="Proteomes" id="UP000263833">
    <property type="component" value="Unassembled WGS sequence"/>
</dbReference>
<evidence type="ECO:0000313" key="1">
    <source>
        <dbReference type="EMBL" id="RDV06425.1"/>
    </source>
</evidence>
<accession>A0A371BFP3</accession>
<reference evidence="2" key="1">
    <citation type="submission" date="2018-08" db="EMBL/GenBank/DDBJ databases">
        <authorList>
            <person name="Kim S.-J."/>
            <person name="Jung G.-Y."/>
        </authorList>
    </citation>
    <scope>NUCLEOTIDE SEQUENCE [LARGE SCALE GENOMIC DNA]</scope>
    <source>
        <strain evidence="2">GY_G</strain>
    </source>
</reference>
<proteinExistence type="predicted"/>
<organism evidence="1 2">
    <name type="scientific">Sphingorhabdus pulchriflava</name>
    <dbReference type="NCBI Taxonomy" id="2292257"/>
    <lineage>
        <taxon>Bacteria</taxon>
        <taxon>Pseudomonadati</taxon>
        <taxon>Pseudomonadota</taxon>
        <taxon>Alphaproteobacteria</taxon>
        <taxon>Sphingomonadales</taxon>
        <taxon>Sphingomonadaceae</taxon>
        <taxon>Sphingorhabdus</taxon>
    </lineage>
</organism>